<dbReference type="Gene3D" id="3.40.50.150">
    <property type="entry name" value="Vaccinia Virus protein VP39"/>
    <property type="match status" value="1"/>
</dbReference>
<dbReference type="SUPFAM" id="SSF52821">
    <property type="entry name" value="Rhodanese/Cell cycle control phosphatase"/>
    <property type="match status" value="1"/>
</dbReference>
<evidence type="ECO:0000313" key="3">
    <source>
        <dbReference type="EMBL" id="CAE0033391.1"/>
    </source>
</evidence>
<gene>
    <name evidence="2" type="ORF">RMAR00112_LOCUS1327</name>
    <name evidence="3" type="ORF">RMAR00112_LOCUS1331</name>
</gene>
<feature type="domain" description="Rhodanese" evidence="1">
    <location>
        <begin position="73"/>
        <end position="149"/>
    </location>
</feature>
<proteinExistence type="predicted"/>
<dbReference type="InterPro" id="IPR036873">
    <property type="entry name" value="Rhodanese-like_dom_sf"/>
</dbReference>
<evidence type="ECO:0000313" key="2">
    <source>
        <dbReference type="EMBL" id="CAE0033387.1"/>
    </source>
</evidence>
<dbReference type="EMBL" id="HBHW01001616">
    <property type="protein sequence ID" value="CAE0033391.1"/>
    <property type="molecule type" value="Transcribed_RNA"/>
</dbReference>
<dbReference type="InterPro" id="IPR029063">
    <property type="entry name" value="SAM-dependent_MTases_sf"/>
</dbReference>
<dbReference type="Gene3D" id="3.40.250.10">
    <property type="entry name" value="Rhodanese-like domain"/>
    <property type="match status" value="1"/>
</dbReference>
<dbReference type="InterPro" id="IPR001763">
    <property type="entry name" value="Rhodanese-like_dom"/>
</dbReference>
<sequence>MISIEDKLSIRLRSGGCGNVGQVETALPPHWKLEAGFISSLSLFGKARDHTCIVCELRFSRTEFRPPRRPRNIIDIRTKESFARGHLPCSTSIPADELQERLLEMPPPVEDPLTLLGESEDHISAAQELLVGKGWELSAVFREVDVRDDLVSTDPSVQCWRPNDFLECVIEVLKDRLPAEGVAIDYGCGSGRDVVYLAQMLKGWRVIGVDNHSNALAR</sequence>
<protein>
    <recommendedName>
        <fullName evidence="1">Rhodanese domain-containing protein</fullName>
    </recommendedName>
</protein>
<dbReference type="CDD" id="cd00158">
    <property type="entry name" value="RHOD"/>
    <property type="match status" value="1"/>
</dbReference>
<dbReference type="PROSITE" id="PS50206">
    <property type="entry name" value="RHODANESE_3"/>
    <property type="match status" value="1"/>
</dbReference>
<accession>A0A7S3E5W8</accession>
<organism evidence="3">
    <name type="scientific">Rhodosorus marinus</name>
    <dbReference type="NCBI Taxonomy" id="101924"/>
    <lineage>
        <taxon>Eukaryota</taxon>
        <taxon>Rhodophyta</taxon>
        <taxon>Stylonematophyceae</taxon>
        <taxon>Stylonematales</taxon>
        <taxon>Stylonemataceae</taxon>
        <taxon>Rhodosorus</taxon>
    </lineage>
</organism>
<evidence type="ECO:0000259" key="1">
    <source>
        <dbReference type="PROSITE" id="PS50206"/>
    </source>
</evidence>
<reference evidence="3" key="1">
    <citation type="submission" date="2021-01" db="EMBL/GenBank/DDBJ databases">
        <authorList>
            <person name="Corre E."/>
            <person name="Pelletier E."/>
            <person name="Niang G."/>
            <person name="Scheremetjew M."/>
            <person name="Finn R."/>
            <person name="Kale V."/>
            <person name="Holt S."/>
            <person name="Cochrane G."/>
            <person name="Meng A."/>
            <person name="Brown T."/>
            <person name="Cohen L."/>
        </authorList>
    </citation>
    <scope>NUCLEOTIDE SEQUENCE</scope>
    <source>
        <strain evidence="3">CCMP 769</strain>
    </source>
</reference>
<dbReference type="SUPFAM" id="SSF53335">
    <property type="entry name" value="S-adenosyl-L-methionine-dependent methyltransferases"/>
    <property type="match status" value="1"/>
</dbReference>
<name>A0A7S3E5W8_9RHOD</name>
<dbReference type="EMBL" id="HBHW01001612">
    <property type="protein sequence ID" value="CAE0033387.1"/>
    <property type="molecule type" value="Transcribed_RNA"/>
</dbReference>
<dbReference type="AlphaFoldDB" id="A0A7S3E5W8"/>